<evidence type="ECO:0000256" key="2">
    <source>
        <dbReference type="ARBA" id="ARBA00022723"/>
    </source>
</evidence>
<evidence type="ECO:0000313" key="6">
    <source>
        <dbReference type="EMBL" id="OPX44919.1"/>
    </source>
</evidence>
<dbReference type="EC" id="5.4.4.2" evidence="6"/>
<dbReference type="InterPro" id="IPR015890">
    <property type="entry name" value="Chorismate_C"/>
</dbReference>
<dbReference type="STRING" id="48256.CLHUN_11510"/>
<dbReference type="AlphaFoldDB" id="A0A1V4SM11"/>
<sequence>MKERTKVERNFEANKNVAPIPCRDFHGVLCEMGGMEILMKKYYEKYISNRSGMAIYELAGHICGGERDNCYLYENKDVVSVGIGIHKEIIASPEEIVIQGEYAKQSVRVSELRQDIDKVFRSMDVDGWRAYGIANFGLARHIYGMDLGAEAKELLHFVIPDREYRVKKDIILLRALNEEALKSMESNVRSAAERCGKEEPFSYYDGKEVLSFDRDYYMDIVRLAVQEIKDREYQKVILSRKIPVLNRLDMLKTYIHGRSGNTPARSYLYRFSNLEVAGFSPETVAEVDASGTVYTFPLAGTRALTGDSTTDKSLREELLNDPKENAEHAISVKLADEELEQVCVPDSVVVTEFMKVIERGTVQHLGSRLRGKLCEGNNTWHAFFKLFPAVTASGIPKKEAIEAIGRIEKDPRNLYSGSVMTYDWDGTLDAALVLRSVFQNQEGAWVRVGAGIVEMSNPERELAETREKVGCISGQLVKELQQQYVHVSV</sequence>
<evidence type="ECO:0000256" key="1">
    <source>
        <dbReference type="ARBA" id="ARBA00001946"/>
    </source>
</evidence>
<proteinExistence type="predicted"/>
<dbReference type="Pfam" id="PF00425">
    <property type="entry name" value="Chorismate_bind"/>
    <property type="match status" value="1"/>
</dbReference>
<evidence type="ECO:0000259" key="5">
    <source>
        <dbReference type="Pfam" id="PF00425"/>
    </source>
</evidence>
<dbReference type="InterPro" id="IPR005801">
    <property type="entry name" value="ADC_synthase"/>
</dbReference>
<dbReference type="SUPFAM" id="SSF56322">
    <property type="entry name" value="ADC synthase"/>
    <property type="match status" value="1"/>
</dbReference>
<dbReference type="InterPro" id="IPR019999">
    <property type="entry name" value="Anth_synth_I-like"/>
</dbReference>
<dbReference type="GO" id="GO:0008909">
    <property type="term" value="F:isochorismate synthase activity"/>
    <property type="evidence" value="ECO:0007669"/>
    <property type="project" value="UniProtKB-EC"/>
</dbReference>
<evidence type="ECO:0000256" key="3">
    <source>
        <dbReference type="ARBA" id="ARBA00022842"/>
    </source>
</evidence>
<comment type="caution">
    <text evidence="6">The sequence shown here is derived from an EMBL/GenBank/DDBJ whole genome shotgun (WGS) entry which is preliminary data.</text>
</comment>
<keyword evidence="4 6" id="KW-0456">Lyase</keyword>
<dbReference type="PRINTS" id="PR00095">
    <property type="entry name" value="ANTSNTHASEI"/>
</dbReference>
<keyword evidence="6" id="KW-0413">Isomerase</keyword>
<keyword evidence="7" id="KW-1185">Reference proteome</keyword>
<dbReference type="PANTHER" id="PTHR11236">
    <property type="entry name" value="AMINOBENZOATE/ANTHRANILATE SYNTHASE"/>
    <property type="match status" value="1"/>
</dbReference>
<dbReference type="NCBIfam" id="TIGR03494">
    <property type="entry name" value="salicyl_syn"/>
    <property type="match status" value="1"/>
</dbReference>
<protein>
    <submittedName>
        <fullName evidence="6">Isochorismate synthase/isochorismate lyase</fullName>
        <ecNumber evidence="6">4.2.99.21</ecNumber>
        <ecNumber evidence="6">5.4.4.2</ecNumber>
    </submittedName>
</protein>
<feature type="domain" description="Chorismate-utilising enzyme C-terminal" evidence="5">
    <location>
        <begin position="214"/>
        <end position="468"/>
    </location>
</feature>
<dbReference type="EMBL" id="MZGX01000006">
    <property type="protein sequence ID" value="OPX44919.1"/>
    <property type="molecule type" value="Genomic_DNA"/>
</dbReference>
<dbReference type="EC" id="4.2.99.21" evidence="6"/>
<dbReference type="InterPro" id="IPR019996">
    <property type="entry name" value="Salicylate_synthase"/>
</dbReference>
<comment type="cofactor">
    <cofactor evidence="1">
        <name>Mg(2+)</name>
        <dbReference type="ChEBI" id="CHEBI:18420"/>
    </cofactor>
</comment>
<evidence type="ECO:0000256" key="4">
    <source>
        <dbReference type="ARBA" id="ARBA00023239"/>
    </source>
</evidence>
<dbReference type="Gene3D" id="3.60.120.10">
    <property type="entry name" value="Anthranilate synthase"/>
    <property type="match status" value="1"/>
</dbReference>
<accession>A0A1V4SM11</accession>
<evidence type="ECO:0000313" key="7">
    <source>
        <dbReference type="Proteomes" id="UP000191554"/>
    </source>
</evidence>
<dbReference type="GO" id="GO:0046872">
    <property type="term" value="F:metal ion binding"/>
    <property type="evidence" value="ECO:0007669"/>
    <property type="project" value="UniProtKB-KW"/>
</dbReference>
<reference evidence="6 7" key="1">
    <citation type="submission" date="2017-03" db="EMBL/GenBank/DDBJ databases">
        <title>Genome sequence of Clostridium hungatei DSM 14427.</title>
        <authorList>
            <person name="Poehlein A."/>
            <person name="Daniel R."/>
        </authorList>
    </citation>
    <scope>NUCLEOTIDE SEQUENCE [LARGE SCALE GENOMIC DNA]</scope>
    <source>
        <strain evidence="6 7">DSM 14427</strain>
    </source>
</reference>
<dbReference type="Proteomes" id="UP000191554">
    <property type="component" value="Unassembled WGS sequence"/>
</dbReference>
<dbReference type="RefSeq" id="WP_242656445.1">
    <property type="nucleotide sequence ID" value="NZ_MZGX01000006.1"/>
</dbReference>
<dbReference type="GO" id="GO:0016833">
    <property type="term" value="F:oxo-acid-lyase activity"/>
    <property type="evidence" value="ECO:0007669"/>
    <property type="project" value="InterPro"/>
</dbReference>
<organism evidence="6 7">
    <name type="scientific">Ruminiclostridium hungatei</name>
    <name type="common">Clostridium hungatei</name>
    <dbReference type="NCBI Taxonomy" id="48256"/>
    <lineage>
        <taxon>Bacteria</taxon>
        <taxon>Bacillati</taxon>
        <taxon>Bacillota</taxon>
        <taxon>Clostridia</taxon>
        <taxon>Eubacteriales</taxon>
        <taxon>Oscillospiraceae</taxon>
        <taxon>Ruminiclostridium</taxon>
    </lineage>
</organism>
<dbReference type="GO" id="GO:0043904">
    <property type="term" value="F:isochorismate pyruvate lyase activity"/>
    <property type="evidence" value="ECO:0007669"/>
    <property type="project" value="UniProtKB-EC"/>
</dbReference>
<dbReference type="GO" id="GO:0000162">
    <property type="term" value="P:L-tryptophan biosynthetic process"/>
    <property type="evidence" value="ECO:0007669"/>
    <property type="project" value="TreeGrafter"/>
</dbReference>
<keyword evidence="3" id="KW-0460">Magnesium</keyword>
<dbReference type="PANTHER" id="PTHR11236:SF48">
    <property type="entry name" value="ISOCHORISMATE SYNTHASE MENF"/>
    <property type="match status" value="1"/>
</dbReference>
<keyword evidence="2" id="KW-0479">Metal-binding</keyword>
<gene>
    <name evidence="6" type="primary">mbtI</name>
    <name evidence="6" type="ORF">CLHUN_11510</name>
</gene>
<name>A0A1V4SM11_RUMHU</name>